<comment type="caution">
    <text evidence="1">The sequence shown here is derived from an EMBL/GenBank/DDBJ whole genome shotgun (WGS) entry which is preliminary data.</text>
</comment>
<dbReference type="AlphaFoldDB" id="A0A4Y1ZYP7"/>
<evidence type="ECO:0000313" key="2">
    <source>
        <dbReference type="Proteomes" id="UP000499080"/>
    </source>
</evidence>
<keyword evidence="2" id="KW-1185">Reference proteome</keyword>
<protein>
    <submittedName>
        <fullName evidence="1">Uncharacterized protein</fullName>
    </submittedName>
</protein>
<gene>
    <name evidence="1" type="ORF">AVEN_127862_1</name>
</gene>
<accession>A0A4Y1ZYP7</accession>
<dbReference type="EMBL" id="BGPR01000002">
    <property type="protein sequence ID" value="GBL72598.1"/>
    <property type="molecule type" value="Genomic_DNA"/>
</dbReference>
<reference evidence="1 2" key="1">
    <citation type="journal article" date="2019" name="Sci. Rep.">
        <title>Orb-weaving spider Araneus ventricosus genome elucidates the spidroin gene catalogue.</title>
        <authorList>
            <person name="Kono N."/>
            <person name="Nakamura H."/>
            <person name="Ohtoshi R."/>
            <person name="Moran D.A.P."/>
            <person name="Shinohara A."/>
            <person name="Yoshida Y."/>
            <person name="Fujiwara M."/>
            <person name="Mori M."/>
            <person name="Tomita M."/>
            <person name="Arakawa K."/>
        </authorList>
    </citation>
    <scope>NUCLEOTIDE SEQUENCE [LARGE SCALE GENOMIC DNA]</scope>
</reference>
<sequence>MRGHLTSTNLPCTRQTYTADHQWNNKYPLEILATELTDSGVEAWIRPPCKHFRTVYNSTLPVFEYADRKDLASRNNTAFNIDIKIDSIRFSM</sequence>
<evidence type="ECO:0000313" key="1">
    <source>
        <dbReference type="EMBL" id="GBL72598.1"/>
    </source>
</evidence>
<proteinExistence type="predicted"/>
<dbReference type="Proteomes" id="UP000499080">
    <property type="component" value="Unassembled WGS sequence"/>
</dbReference>
<name>A0A4Y1ZYP7_ARAVE</name>
<organism evidence="1 2">
    <name type="scientific">Araneus ventricosus</name>
    <name type="common">Orbweaver spider</name>
    <name type="synonym">Epeira ventricosa</name>
    <dbReference type="NCBI Taxonomy" id="182803"/>
    <lineage>
        <taxon>Eukaryota</taxon>
        <taxon>Metazoa</taxon>
        <taxon>Ecdysozoa</taxon>
        <taxon>Arthropoda</taxon>
        <taxon>Chelicerata</taxon>
        <taxon>Arachnida</taxon>
        <taxon>Araneae</taxon>
        <taxon>Araneomorphae</taxon>
        <taxon>Entelegynae</taxon>
        <taxon>Araneoidea</taxon>
        <taxon>Araneidae</taxon>
        <taxon>Araneus</taxon>
    </lineage>
</organism>